<feature type="domain" description="Carboxymuconolactone decarboxylase-like" evidence="3">
    <location>
        <begin position="159"/>
        <end position="241"/>
    </location>
</feature>
<evidence type="ECO:0000313" key="5">
    <source>
        <dbReference type="EMBL" id="MDO6414065.1"/>
    </source>
</evidence>
<dbReference type="InterPro" id="IPR011051">
    <property type="entry name" value="RmlC_Cupin_sf"/>
</dbReference>
<dbReference type="Pfam" id="PF07883">
    <property type="entry name" value="Cupin_2"/>
    <property type="match status" value="1"/>
</dbReference>
<gene>
    <name evidence="5" type="ORF">Q4F19_06700</name>
</gene>
<dbReference type="EMBL" id="JAUOTP010000002">
    <property type="protein sequence ID" value="MDO6414065.1"/>
    <property type="molecule type" value="Genomic_DNA"/>
</dbReference>
<evidence type="ECO:0000259" key="4">
    <source>
        <dbReference type="Pfam" id="PF07883"/>
    </source>
</evidence>
<dbReference type="Gene3D" id="1.20.1290.10">
    <property type="entry name" value="AhpD-like"/>
    <property type="match status" value="2"/>
</dbReference>
<sequence length="398" mass="42084">MKFRVTVVLAGLALALPAQAQVRRSIAPKSMQAIAPALADYTDDVLFGDVWIRPELSPRDRSLVTLSVLIATGKSAQLAGHLNRGLSNGLKPAEVSGMVTQLAFYTGWPNAVSALSVIEEVFVERKIDMAALRAAAAVPAAKTGPRLREPNPQMTAAAPKFEELTANVIYGSLWRRPDLSPRDRSLVTIAAAAAGGDDTQLASHIRLGLTNGLTKPEIIEALTHLAFYAGWPKANSAIRIAIAAFADTGKDGADTAKPVDAAPTPKLTVTHPGKDPTAAPASNFTGSTTMTSRFESTGDAQLRGSTATFAPGAHTNWHSHPLGQVLIVTAGHGWVQADGDAVREINVGDVVWTAPNVRHWHGATRTSSMSHTAISPAKDGETATWMEPVSDVQYHGPR</sequence>
<dbReference type="Pfam" id="PF02627">
    <property type="entry name" value="CMD"/>
    <property type="match status" value="2"/>
</dbReference>
<organism evidence="5 6">
    <name type="scientific">Sphingomonas natans</name>
    <dbReference type="NCBI Taxonomy" id="3063330"/>
    <lineage>
        <taxon>Bacteria</taxon>
        <taxon>Pseudomonadati</taxon>
        <taxon>Pseudomonadota</taxon>
        <taxon>Alphaproteobacteria</taxon>
        <taxon>Sphingomonadales</taxon>
        <taxon>Sphingomonadaceae</taxon>
        <taxon>Sphingomonas</taxon>
    </lineage>
</organism>
<comment type="caution">
    <text evidence="5">The sequence shown here is derived from an EMBL/GenBank/DDBJ whole genome shotgun (WGS) entry which is preliminary data.</text>
</comment>
<proteinExistence type="predicted"/>
<evidence type="ECO:0000256" key="1">
    <source>
        <dbReference type="SAM" id="MobiDB-lite"/>
    </source>
</evidence>
<dbReference type="Gene3D" id="2.60.120.10">
    <property type="entry name" value="Jelly Rolls"/>
    <property type="match status" value="1"/>
</dbReference>
<dbReference type="SUPFAM" id="SSF51182">
    <property type="entry name" value="RmlC-like cupins"/>
    <property type="match status" value="1"/>
</dbReference>
<dbReference type="RefSeq" id="WP_303540946.1">
    <property type="nucleotide sequence ID" value="NZ_JAUOTP010000002.1"/>
</dbReference>
<keyword evidence="6" id="KW-1185">Reference proteome</keyword>
<dbReference type="PANTHER" id="PTHR33570">
    <property type="entry name" value="4-CARBOXYMUCONOLACTONE DECARBOXYLASE FAMILY PROTEIN"/>
    <property type="match status" value="1"/>
</dbReference>
<reference evidence="5" key="1">
    <citation type="submission" date="2023-07" db="EMBL/GenBank/DDBJ databases">
        <authorList>
            <person name="Kim M."/>
        </authorList>
    </citation>
    <scope>NUCLEOTIDE SEQUENCE</scope>
    <source>
        <strain evidence="5">BIUV-7</strain>
    </source>
</reference>
<dbReference type="InterPro" id="IPR013096">
    <property type="entry name" value="Cupin_2"/>
</dbReference>
<dbReference type="Proteomes" id="UP001169764">
    <property type="component" value="Unassembled WGS sequence"/>
</dbReference>
<feature type="domain" description="Carboxymuconolactone decarboxylase-like" evidence="3">
    <location>
        <begin position="36"/>
        <end position="120"/>
    </location>
</feature>
<feature type="region of interest" description="Disordered" evidence="1">
    <location>
        <begin position="252"/>
        <end position="288"/>
    </location>
</feature>
<dbReference type="InterPro" id="IPR014710">
    <property type="entry name" value="RmlC-like_jellyroll"/>
</dbReference>
<feature type="chain" id="PRO_5046549148" evidence="2">
    <location>
        <begin position="21"/>
        <end position="398"/>
    </location>
</feature>
<evidence type="ECO:0000259" key="3">
    <source>
        <dbReference type="Pfam" id="PF02627"/>
    </source>
</evidence>
<dbReference type="InterPro" id="IPR029032">
    <property type="entry name" value="AhpD-like"/>
</dbReference>
<dbReference type="InterPro" id="IPR047263">
    <property type="entry name" value="HNL-like_cupin"/>
</dbReference>
<feature type="signal peptide" evidence="2">
    <location>
        <begin position="1"/>
        <end position="20"/>
    </location>
</feature>
<dbReference type="PANTHER" id="PTHR33570:SF9">
    <property type="entry name" value="BLL4600 PROTEIN"/>
    <property type="match status" value="1"/>
</dbReference>
<keyword evidence="2" id="KW-0732">Signal</keyword>
<protein>
    <submittedName>
        <fullName evidence="5">Carboxymuconolactone decarboxylase family protein</fullName>
    </submittedName>
</protein>
<name>A0ABT8Y6X4_9SPHN</name>
<accession>A0ABT8Y6X4</accession>
<evidence type="ECO:0000313" key="6">
    <source>
        <dbReference type="Proteomes" id="UP001169764"/>
    </source>
</evidence>
<dbReference type="SUPFAM" id="SSF69118">
    <property type="entry name" value="AhpD-like"/>
    <property type="match status" value="2"/>
</dbReference>
<dbReference type="InterPro" id="IPR052512">
    <property type="entry name" value="4CMD/NDH-1_regulator"/>
</dbReference>
<dbReference type="CDD" id="cd02233">
    <property type="entry name" value="cupin_HNL-like"/>
    <property type="match status" value="1"/>
</dbReference>
<feature type="domain" description="Cupin type-2" evidence="4">
    <location>
        <begin position="307"/>
        <end position="367"/>
    </location>
</feature>
<evidence type="ECO:0000256" key="2">
    <source>
        <dbReference type="SAM" id="SignalP"/>
    </source>
</evidence>
<dbReference type="InterPro" id="IPR003779">
    <property type="entry name" value="CMD-like"/>
</dbReference>